<dbReference type="RefSeq" id="WP_010977806.1">
    <property type="nucleotide sequence ID" value="NC_003103.1"/>
</dbReference>
<proteinExistence type="predicted"/>
<evidence type="ECO:0000313" key="4">
    <source>
        <dbReference type="Proteomes" id="UP000000816"/>
    </source>
</evidence>
<evidence type="ECO:0000256" key="1">
    <source>
        <dbReference type="SAM" id="Coils"/>
    </source>
</evidence>
<keyword evidence="1" id="KW-0175">Coiled coil</keyword>
<keyword evidence="2" id="KW-1133">Transmembrane helix</keyword>
<keyword evidence="3" id="KW-0808">Transferase</keyword>
<dbReference type="AlphaFoldDB" id="Q92G81"/>
<feature type="coiled-coil region" evidence="1">
    <location>
        <begin position="38"/>
        <end position="65"/>
    </location>
</feature>
<organism evidence="3 4">
    <name type="scientific">Rickettsia conorii (strain ATCC VR-613 / Malish 7)</name>
    <dbReference type="NCBI Taxonomy" id="272944"/>
    <lineage>
        <taxon>Bacteria</taxon>
        <taxon>Pseudomonadati</taxon>
        <taxon>Pseudomonadota</taxon>
        <taxon>Alphaproteobacteria</taxon>
        <taxon>Rickettsiales</taxon>
        <taxon>Rickettsiaceae</taxon>
        <taxon>Rickettsieae</taxon>
        <taxon>Rickettsia</taxon>
        <taxon>spotted fever group</taxon>
    </lineage>
</organism>
<protein>
    <submittedName>
        <fullName evidence="3">Uncharacterized protein</fullName>
    </submittedName>
</protein>
<accession>Q92G81</accession>
<dbReference type="EMBL" id="AE006914">
    <property type="protein sequence ID" value="AAL03780.1"/>
    <property type="molecule type" value="Genomic_DNA"/>
</dbReference>
<dbReference type="GO" id="GO:0016746">
    <property type="term" value="F:acyltransferase activity"/>
    <property type="evidence" value="ECO:0007669"/>
    <property type="project" value="UniProtKB-KW"/>
</dbReference>
<dbReference type="PATRIC" id="fig|272944.4.peg.1424"/>
<dbReference type="GeneID" id="928390"/>
<keyword evidence="3" id="KW-0012">Acyltransferase</keyword>
<keyword evidence="2" id="KW-0812">Transmembrane</keyword>
<feature type="transmembrane region" description="Helical" evidence="2">
    <location>
        <begin position="12"/>
        <end position="38"/>
    </location>
</feature>
<dbReference type="KEGG" id="rco:RC1242"/>
<gene>
    <name evidence="3" type="ordered locus">RC1242</name>
</gene>
<dbReference type="Proteomes" id="UP000000816">
    <property type="component" value="Chromosome"/>
</dbReference>
<dbReference type="PIR" id="B97855">
    <property type="entry name" value="B97855"/>
</dbReference>
<evidence type="ECO:0000313" key="3">
    <source>
        <dbReference type="EMBL" id="AAL03780.1"/>
    </source>
</evidence>
<name>Q92G81_RICCN</name>
<evidence type="ECO:0000256" key="2">
    <source>
        <dbReference type="SAM" id="Phobius"/>
    </source>
</evidence>
<reference evidence="3 4" key="1">
    <citation type="journal article" date="2001" name="Science">
        <title>Mechanisms of evolution in Rickettsia conorii and R. prowazekii.</title>
        <authorList>
            <person name="Ogata H."/>
            <person name="Audic S."/>
            <person name="Renesto-Audiffren P."/>
            <person name="Fournier P.-E."/>
            <person name="Barbe V."/>
            <person name="Samson D."/>
            <person name="Roux V."/>
            <person name="Cossart P."/>
            <person name="Weissenbach J."/>
            <person name="Claverie J.-M."/>
            <person name="Raoult D."/>
        </authorList>
    </citation>
    <scope>NUCLEOTIDE SEQUENCE [LARGE SCALE GENOMIC DNA]</scope>
    <source>
        <strain evidence="4">ATCC VR-613 / Malish 7</strain>
    </source>
</reference>
<sequence length="97" mass="10699">MFDESDNDNSLIAQHISIGTAVVASIAVIIGVGVTWYVRNKNATNAKLKQYIDEIEAEKLAAEINEDVTTENNTLLDNDHTVVDMTRVSYEEEGTLV</sequence>
<dbReference type="HOGENOM" id="CLU_2344817_0_0_5"/>
<keyword evidence="2" id="KW-0472">Membrane</keyword>